<keyword evidence="2" id="KW-0288">FMN</keyword>
<dbReference type="CDD" id="cd00130">
    <property type="entry name" value="PAS"/>
    <property type="match status" value="2"/>
</dbReference>
<dbReference type="PANTHER" id="PTHR47429:SF7">
    <property type="entry name" value="GATA-FACTOR"/>
    <property type="match status" value="1"/>
</dbReference>
<dbReference type="EMBL" id="KV417481">
    <property type="protein sequence ID" value="KZP33915.1"/>
    <property type="molecule type" value="Genomic_DNA"/>
</dbReference>
<dbReference type="AlphaFoldDB" id="A0A166WMS4"/>
<dbReference type="SMART" id="SM00091">
    <property type="entry name" value="PAS"/>
    <property type="match status" value="2"/>
</dbReference>
<dbReference type="PROSITE" id="PS50112">
    <property type="entry name" value="PAS"/>
    <property type="match status" value="2"/>
</dbReference>
<dbReference type="Pfam" id="PF08447">
    <property type="entry name" value="PAS_3"/>
    <property type="match status" value="1"/>
</dbReference>
<dbReference type="GO" id="GO:0005634">
    <property type="term" value="C:nucleus"/>
    <property type="evidence" value="ECO:0007669"/>
    <property type="project" value="TreeGrafter"/>
</dbReference>
<dbReference type="Gene3D" id="3.30.450.20">
    <property type="entry name" value="PAS domain"/>
    <property type="match status" value="2"/>
</dbReference>
<dbReference type="Proteomes" id="UP000076532">
    <property type="component" value="Unassembled WGS sequence"/>
</dbReference>
<evidence type="ECO:0000259" key="5">
    <source>
        <dbReference type="PROSITE" id="PS50112"/>
    </source>
</evidence>
<dbReference type="Pfam" id="PF13426">
    <property type="entry name" value="PAS_9"/>
    <property type="match status" value="1"/>
</dbReference>
<dbReference type="InterPro" id="IPR013655">
    <property type="entry name" value="PAS_fold_3"/>
</dbReference>
<dbReference type="STRING" id="436010.A0A166WMS4"/>
<dbReference type="PANTHER" id="PTHR47429">
    <property type="entry name" value="PROTEIN TWIN LOV 1"/>
    <property type="match status" value="1"/>
</dbReference>
<protein>
    <recommendedName>
        <fullName evidence="5">PAS domain-containing protein</fullName>
    </recommendedName>
</protein>
<dbReference type="InterPro" id="IPR035965">
    <property type="entry name" value="PAS-like_dom_sf"/>
</dbReference>
<evidence type="ECO:0000313" key="6">
    <source>
        <dbReference type="EMBL" id="KZP33915.1"/>
    </source>
</evidence>
<proteinExistence type="predicted"/>
<evidence type="ECO:0000256" key="4">
    <source>
        <dbReference type="SAM" id="MobiDB-lite"/>
    </source>
</evidence>
<keyword evidence="3" id="KW-0157">Chromophore</keyword>
<organism evidence="6 7">
    <name type="scientific">Athelia psychrophila</name>
    <dbReference type="NCBI Taxonomy" id="1759441"/>
    <lineage>
        <taxon>Eukaryota</taxon>
        <taxon>Fungi</taxon>
        <taxon>Dikarya</taxon>
        <taxon>Basidiomycota</taxon>
        <taxon>Agaricomycotina</taxon>
        <taxon>Agaricomycetes</taxon>
        <taxon>Agaricomycetidae</taxon>
        <taxon>Atheliales</taxon>
        <taxon>Atheliaceae</taxon>
        <taxon>Athelia</taxon>
    </lineage>
</organism>
<evidence type="ECO:0000256" key="2">
    <source>
        <dbReference type="ARBA" id="ARBA00022643"/>
    </source>
</evidence>
<reference evidence="6 7" key="1">
    <citation type="journal article" date="2016" name="Mol. Biol. Evol.">
        <title>Comparative Genomics of Early-Diverging Mushroom-Forming Fungi Provides Insights into the Origins of Lignocellulose Decay Capabilities.</title>
        <authorList>
            <person name="Nagy L.G."/>
            <person name="Riley R."/>
            <person name="Tritt A."/>
            <person name="Adam C."/>
            <person name="Daum C."/>
            <person name="Floudas D."/>
            <person name="Sun H."/>
            <person name="Yadav J.S."/>
            <person name="Pangilinan J."/>
            <person name="Larsson K.H."/>
            <person name="Matsuura K."/>
            <person name="Barry K."/>
            <person name="Labutti K."/>
            <person name="Kuo R."/>
            <person name="Ohm R.A."/>
            <person name="Bhattacharya S.S."/>
            <person name="Shirouzu T."/>
            <person name="Yoshinaga Y."/>
            <person name="Martin F.M."/>
            <person name="Grigoriev I.V."/>
            <person name="Hibbett D.S."/>
        </authorList>
    </citation>
    <scope>NUCLEOTIDE SEQUENCE [LARGE SCALE GENOMIC DNA]</scope>
    <source>
        <strain evidence="6 7">CBS 109695</strain>
    </source>
</reference>
<sequence>MSRPLPSAPPRSPLPPPTMPFEKYINNDDYDEYGASSSRATMLGIDAHTFSNSVQFQIPPFMLNGPPTLAHGGGAEALPVSMLGSPTGHQWFANNGFDSFQPANPFKQHDHEDQLGLHSRHLAGPSSSSYTHYDYLASDHDHEAKELRTNEAFADAVRTPGDGGWSVPALPARPQVTTPIAIPASTPRFPTPSALSGAPFRDISAPISAPSSMGLPVYSASGFDLLSILGRVATRPNPKIVLGPVDLTCAFVVVDVRRYDRPVVYASPTFCALTGYTEAEILGRNCRFLQSPDGGLKRGDPRRFVAPETVAHMYKAVSADKECQASIINYRKGGQAFINLVTIIPVPGGLAGTKEEYEREECVYHVGFQVDLTEQPNAILQKLKDGSYILNYGEAGQGMGGALGQGAGVPVAMPSMVRDRRGAAACAVSKTLRAYLTDPVFLASLPITAPAPDASTGTCKEKEREREDERAAADKQTLPLLLLEHAPDFVHVLSLKGSFLYVAPSVRHVLGFEADELLGRSVADYCHPADLIPLMRELKESSAAPAAAQDAAASFVAGPGPPRTVDLLFRARSKQGGYMWVECRGRLHVEPGKGRKAIILSGRARGMPSLSWGALARAGGTNADVGAKEGRGEWWGMVSREGTLLAVSGGVRGVLGAEAGEVVGRPLAGLACEGAGGVVEEALARVMATVAGDGDGAPRVPVRMVLFPQEPDAPVIVQVQQLAPGSSPASPHPHSPVQAKTQHDAATNIFEELETGRGSSWQYELQQLKFANQRLANEVAALESGVGAGQRLFGAGVEQSAHPLKEERGIPVARQVRVGNDWSTPQMPDYDIRGSVSLKRGWGDA</sequence>
<dbReference type="OrthoDB" id="447251at2759"/>
<evidence type="ECO:0000313" key="7">
    <source>
        <dbReference type="Proteomes" id="UP000076532"/>
    </source>
</evidence>
<keyword evidence="1" id="KW-0285">Flavoprotein</keyword>
<evidence type="ECO:0000256" key="1">
    <source>
        <dbReference type="ARBA" id="ARBA00022630"/>
    </source>
</evidence>
<feature type="compositionally biased region" description="Pro residues" evidence="4">
    <location>
        <begin position="1"/>
        <end position="19"/>
    </location>
</feature>
<dbReference type="InterPro" id="IPR000014">
    <property type="entry name" value="PAS"/>
</dbReference>
<gene>
    <name evidence="6" type="ORF">FIBSPDRAFT_915924</name>
</gene>
<accession>A0A166WMS4</accession>
<keyword evidence="7" id="KW-1185">Reference proteome</keyword>
<feature type="compositionally biased region" description="Basic and acidic residues" evidence="4">
    <location>
        <begin position="459"/>
        <end position="473"/>
    </location>
</feature>
<evidence type="ECO:0000256" key="3">
    <source>
        <dbReference type="ARBA" id="ARBA00022991"/>
    </source>
</evidence>
<feature type="domain" description="PAS" evidence="5">
    <location>
        <begin position="251"/>
        <end position="285"/>
    </location>
</feature>
<feature type="domain" description="PAS" evidence="5">
    <location>
        <begin position="482"/>
        <end position="545"/>
    </location>
</feature>
<dbReference type="SUPFAM" id="SSF55785">
    <property type="entry name" value="PYP-like sensor domain (PAS domain)"/>
    <property type="match status" value="2"/>
</dbReference>
<dbReference type="NCBIfam" id="TIGR00229">
    <property type="entry name" value="sensory_box"/>
    <property type="match status" value="1"/>
</dbReference>
<feature type="region of interest" description="Disordered" evidence="4">
    <location>
        <begin position="452"/>
        <end position="473"/>
    </location>
</feature>
<feature type="region of interest" description="Disordered" evidence="4">
    <location>
        <begin position="1"/>
        <end position="20"/>
    </location>
</feature>
<name>A0A166WMS4_9AGAM</name>